<dbReference type="RefSeq" id="WP_250826737.1">
    <property type="nucleotide sequence ID" value="NZ_JAMOIL010000008.1"/>
</dbReference>
<gene>
    <name evidence="2" type="ORF">M8330_07020</name>
</gene>
<name>A0A9X2IDR8_9ACTN</name>
<accession>A0A9X2IDR8</accession>
<reference evidence="2" key="1">
    <citation type="submission" date="2022-05" db="EMBL/GenBank/DDBJ databases">
        <authorList>
            <person name="Tuo L."/>
        </authorList>
    </citation>
    <scope>NUCLEOTIDE SEQUENCE</scope>
    <source>
        <strain evidence="2">BSK12Z-4</strain>
    </source>
</reference>
<comment type="caution">
    <text evidence="2">The sequence shown here is derived from an EMBL/GenBank/DDBJ whole genome shotgun (WGS) entry which is preliminary data.</text>
</comment>
<protein>
    <submittedName>
        <fullName evidence="2">Uncharacterized protein</fullName>
    </submittedName>
</protein>
<feature type="region of interest" description="Disordered" evidence="1">
    <location>
        <begin position="22"/>
        <end position="49"/>
    </location>
</feature>
<evidence type="ECO:0000256" key="1">
    <source>
        <dbReference type="SAM" id="MobiDB-lite"/>
    </source>
</evidence>
<proteinExistence type="predicted"/>
<dbReference type="AlphaFoldDB" id="A0A9X2IDR8"/>
<sequence length="133" mass="14061">MPRHQATGPTAACVAAPWSASVLPGRTGDAGTGSRWGGDPSPTLLRSQVGRHHGRRRVLAELVLPEASHVEVRLERWGQLLAEAGVDAPAGRRRLRVPVPRDVLAGPARVVVTVTDGAGRVREASVKSHVPAR</sequence>
<organism evidence="2 3">
    <name type="scientific">Nocardioides bruguierae</name>
    <dbReference type="NCBI Taxonomy" id="2945102"/>
    <lineage>
        <taxon>Bacteria</taxon>
        <taxon>Bacillati</taxon>
        <taxon>Actinomycetota</taxon>
        <taxon>Actinomycetes</taxon>
        <taxon>Propionibacteriales</taxon>
        <taxon>Nocardioidaceae</taxon>
        <taxon>Nocardioides</taxon>
    </lineage>
</organism>
<evidence type="ECO:0000313" key="2">
    <source>
        <dbReference type="EMBL" id="MCM0620046.1"/>
    </source>
</evidence>
<dbReference type="EMBL" id="JAMOIL010000008">
    <property type="protein sequence ID" value="MCM0620046.1"/>
    <property type="molecule type" value="Genomic_DNA"/>
</dbReference>
<evidence type="ECO:0000313" key="3">
    <source>
        <dbReference type="Proteomes" id="UP001139485"/>
    </source>
</evidence>
<dbReference type="Proteomes" id="UP001139485">
    <property type="component" value="Unassembled WGS sequence"/>
</dbReference>
<keyword evidence="3" id="KW-1185">Reference proteome</keyword>